<keyword evidence="6" id="KW-1185">Reference proteome</keyword>
<dbReference type="InterPro" id="IPR017972">
    <property type="entry name" value="Cyt_P450_CS"/>
</dbReference>
<keyword evidence="4" id="KW-0503">Monooxygenase</keyword>
<evidence type="ECO:0000313" key="6">
    <source>
        <dbReference type="Proteomes" id="UP000526501"/>
    </source>
</evidence>
<dbReference type="PANTHER" id="PTHR24305">
    <property type="entry name" value="CYTOCHROME P450"/>
    <property type="match status" value="1"/>
</dbReference>
<keyword evidence="3 4" id="KW-0349">Heme</keyword>
<comment type="cofactor">
    <cofactor evidence="1 3">
        <name>heme</name>
        <dbReference type="ChEBI" id="CHEBI:30413"/>
    </cofactor>
</comment>
<keyword evidence="3 4" id="KW-0479">Metal-binding</keyword>
<dbReference type="InterPro" id="IPR002401">
    <property type="entry name" value="Cyt_P450_E_grp-I"/>
</dbReference>
<dbReference type="RefSeq" id="WP_185661755.1">
    <property type="nucleotide sequence ID" value="NZ_CAWPOO010000013.1"/>
</dbReference>
<dbReference type="Gene3D" id="1.10.630.10">
    <property type="entry name" value="Cytochrome P450"/>
    <property type="match status" value="1"/>
</dbReference>
<evidence type="ECO:0000256" key="2">
    <source>
        <dbReference type="ARBA" id="ARBA00010617"/>
    </source>
</evidence>
<dbReference type="GO" id="GO:0016705">
    <property type="term" value="F:oxidoreductase activity, acting on paired donors, with incorporation or reduction of molecular oxygen"/>
    <property type="evidence" value="ECO:0007669"/>
    <property type="project" value="InterPro"/>
</dbReference>
<accession>A0A7X1B989</accession>
<protein>
    <submittedName>
        <fullName evidence="5">Cytochrome P450</fullName>
    </submittedName>
</protein>
<dbReference type="GO" id="GO:0005506">
    <property type="term" value="F:iron ion binding"/>
    <property type="evidence" value="ECO:0007669"/>
    <property type="project" value="InterPro"/>
</dbReference>
<name>A0A7X1B989_9BACT</name>
<dbReference type="InterPro" id="IPR050121">
    <property type="entry name" value="Cytochrome_P450_monoxygenase"/>
</dbReference>
<dbReference type="SUPFAM" id="SSF48264">
    <property type="entry name" value="Cytochrome P450"/>
    <property type="match status" value="1"/>
</dbReference>
<evidence type="ECO:0000256" key="1">
    <source>
        <dbReference type="ARBA" id="ARBA00001971"/>
    </source>
</evidence>
<evidence type="ECO:0000256" key="3">
    <source>
        <dbReference type="PIRSR" id="PIRSR602401-1"/>
    </source>
</evidence>
<dbReference type="CDD" id="cd00302">
    <property type="entry name" value="cytochrome_P450"/>
    <property type="match status" value="1"/>
</dbReference>
<dbReference type="InterPro" id="IPR036396">
    <property type="entry name" value="Cyt_P450_sf"/>
</dbReference>
<dbReference type="InterPro" id="IPR001128">
    <property type="entry name" value="Cyt_P450"/>
</dbReference>
<dbReference type="GO" id="GO:0020037">
    <property type="term" value="F:heme binding"/>
    <property type="evidence" value="ECO:0007669"/>
    <property type="project" value="InterPro"/>
</dbReference>
<sequence>MITELKSLEDIPVFKSHDSVEEASREFLDKPIELLLTAYQECGPIFKMAVGGQWKVILSGYDSNDFMWRNPRNFSYGIGNKPFLEQMGHDHLTGLDGDRHKLKKKILKPAFSMEGAMRYLSIFNREIEKMLSALDLDSPIETAELWARTIIRINSQTVAVSEIDEATITLLSDWEREFLKGLVKGEERHAFFEQPEYLELKGKVFSHFGSIVERRLSGDSSIQDNFAEVLAARSEEENPINREHAANDLYFILLAGVHNTSALINACLHFAYTRPAWLQALREEVEAWDGKDLMALAGMTRLKATIMEAQRLLPAVNLQGKFVTEAFEFKGYDIPAGTHFFHANTLCHFLDEYYENPMSFLPERFVEEGKFVPKTIGFFGGGIHLCLGRNHSMLQTPVALAHVLRKFDLKFNYDPPLSVKLSNPRRSVTPFYPTTFVSR</sequence>
<dbReference type="EMBL" id="JACHVC010000013">
    <property type="protein sequence ID" value="MBC2607892.1"/>
    <property type="molecule type" value="Genomic_DNA"/>
</dbReference>
<evidence type="ECO:0000256" key="4">
    <source>
        <dbReference type="RuleBase" id="RU000461"/>
    </source>
</evidence>
<keyword evidence="3 4" id="KW-0408">Iron</keyword>
<reference evidence="5 6" key="1">
    <citation type="submission" date="2020-07" db="EMBL/GenBank/DDBJ databases">
        <authorList>
            <person name="Feng X."/>
        </authorList>
    </citation>
    <scope>NUCLEOTIDE SEQUENCE [LARGE SCALE GENOMIC DNA]</scope>
    <source>
        <strain evidence="5 6">JCM23202</strain>
    </source>
</reference>
<dbReference type="Pfam" id="PF00067">
    <property type="entry name" value="p450"/>
    <property type="match status" value="2"/>
</dbReference>
<organism evidence="5 6">
    <name type="scientific">Pelagicoccus albus</name>
    <dbReference type="NCBI Taxonomy" id="415222"/>
    <lineage>
        <taxon>Bacteria</taxon>
        <taxon>Pseudomonadati</taxon>
        <taxon>Verrucomicrobiota</taxon>
        <taxon>Opitutia</taxon>
        <taxon>Puniceicoccales</taxon>
        <taxon>Pelagicoccaceae</taxon>
        <taxon>Pelagicoccus</taxon>
    </lineage>
</organism>
<dbReference type="Proteomes" id="UP000526501">
    <property type="component" value="Unassembled WGS sequence"/>
</dbReference>
<dbReference type="PROSITE" id="PS00086">
    <property type="entry name" value="CYTOCHROME_P450"/>
    <property type="match status" value="1"/>
</dbReference>
<feature type="binding site" description="axial binding residue" evidence="3">
    <location>
        <position position="386"/>
    </location>
    <ligand>
        <name>heme</name>
        <dbReference type="ChEBI" id="CHEBI:30413"/>
    </ligand>
    <ligandPart>
        <name>Fe</name>
        <dbReference type="ChEBI" id="CHEBI:18248"/>
    </ligandPart>
</feature>
<dbReference type="PRINTS" id="PR00463">
    <property type="entry name" value="EP450I"/>
</dbReference>
<dbReference type="AlphaFoldDB" id="A0A7X1B989"/>
<proteinExistence type="inferred from homology"/>
<dbReference type="PANTHER" id="PTHR24305:SF166">
    <property type="entry name" value="CYTOCHROME P450 12A4, MITOCHONDRIAL-RELATED"/>
    <property type="match status" value="1"/>
</dbReference>
<evidence type="ECO:0000313" key="5">
    <source>
        <dbReference type="EMBL" id="MBC2607892.1"/>
    </source>
</evidence>
<gene>
    <name evidence="5" type="ORF">H5P27_17695</name>
</gene>
<keyword evidence="4" id="KW-0560">Oxidoreductase</keyword>
<comment type="caution">
    <text evidence="5">The sequence shown here is derived from an EMBL/GenBank/DDBJ whole genome shotgun (WGS) entry which is preliminary data.</text>
</comment>
<comment type="similarity">
    <text evidence="2 4">Belongs to the cytochrome P450 family.</text>
</comment>
<dbReference type="GO" id="GO:0004497">
    <property type="term" value="F:monooxygenase activity"/>
    <property type="evidence" value="ECO:0007669"/>
    <property type="project" value="UniProtKB-KW"/>
</dbReference>